<evidence type="ECO:0000313" key="2">
    <source>
        <dbReference type="EMBL" id="AKD53914.1"/>
    </source>
</evidence>
<dbReference type="InterPro" id="IPR005151">
    <property type="entry name" value="Tail-specific_protease"/>
</dbReference>
<dbReference type="InterPro" id="IPR029045">
    <property type="entry name" value="ClpP/crotonase-like_dom_sf"/>
</dbReference>
<dbReference type="RefSeq" id="WP_046375510.1">
    <property type="nucleotide sequence ID" value="NZ_CP010429.1"/>
</dbReference>
<proteinExistence type="predicted"/>
<dbReference type="OrthoDB" id="6397760at2"/>
<name>A0A0E3ZRR9_9BACT</name>
<accession>A0A0E3ZRR9</accession>
<dbReference type="STRING" id="1379870.SD10_02345"/>
<dbReference type="Gene3D" id="3.30.750.44">
    <property type="match status" value="1"/>
</dbReference>
<gene>
    <name evidence="2" type="ORF">SD10_02345</name>
</gene>
<dbReference type="Proteomes" id="UP000033054">
    <property type="component" value="Chromosome"/>
</dbReference>
<dbReference type="EMBL" id="CP010429">
    <property type="protein sequence ID" value="AKD53914.1"/>
    <property type="molecule type" value="Genomic_DNA"/>
</dbReference>
<keyword evidence="3" id="KW-1185">Reference proteome</keyword>
<dbReference type="InterPro" id="IPR028204">
    <property type="entry name" value="Tricorn_C1"/>
</dbReference>
<dbReference type="SUPFAM" id="SSF52096">
    <property type="entry name" value="ClpP/crotonase"/>
    <property type="match status" value="1"/>
</dbReference>
<reference evidence="2 3" key="1">
    <citation type="journal article" date="2014" name="Curr. Microbiol.">
        <title>Spirosoma radiotolerans sp. nov., a gamma-radiation-resistant bacterium isolated from gamma ray-irradiated soil.</title>
        <authorList>
            <person name="Lee J.J."/>
            <person name="Srinivasan S."/>
            <person name="Lim S."/>
            <person name="Joe M."/>
            <person name="Im S."/>
            <person name="Bae S.I."/>
            <person name="Park K.R."/>
            <person name="Han J.H."/>
            <person name="Park S.H."/>
            <person name="Joo B.M."/>
            <person name="Park S.J."/>
            <person name="Kim M.K."/>
        </authorList>
    </citation>
    <scope>NUCLEOTIDE SEQUENCE [LARGE SCALE GENOMIC DNA]</scope>
    <source>
        <strain evidence="2 3">DG5A</strain>
    </source>
</reference>
<dbReference type="PANTHER" id="PTHR32060">
    <property type="entry name" value="TAIL-SPECIFIC PROTEASE"/>
    <property type="match status" value="1"/>
</dbReference>
<dbReference type="GO" id="GO:0030288">
    <property type="term" value="C:outer membrane-bounded periplasmic space"/>
    <property type="evidence" value="ECO:0007669"/>
    <property type="project" value="TreeGrafter"/>
</dbReference>
<feature type="domain" description="Tail specific protease" evidence="1">
    <location>
        <begin position="119"/>
        <end position="316"/>
    </location>
</feature>
<sequence length="340" mass="37920">MIAKYSTYIIAGLTILLLSGCEKLLIDSGSSSEPVKNFDSLWQKVKDHYPYFSYKQVNWDDVYRQYRPKVNEGTSDAALFEVITAMLSELKDGHISVYTPDNYYAYNFKADAPANYDSSLIRKFYLQKPGVQSYQSGGFTYAVLANGIGYVHYRTFNRDVDSIDDILQLFEKEKVKGLILDVRNNGGGQISNVLSLVGRFTPARINIGYTVFKNGPEPDDLTEPLQVDVNPEGVTWARPVVVLTNRACFSACNIFTEIMRQLPSVTTLGDKTGGGGAMPLEYELPNGWRYRVSTSAFYGPDGFNVEGGVPPDIQVNMNQGHANQGIDDLIEQAGQRIENY</sequence>
<organism evidence="2 3">
    <name type="scientific">Spirosoma radiotolerans</name>
    <dbReference type="NCBI Taxonomy" id="1379870"/>
    <lineage>
        <taxon>Bacteria</taxon>
        <taxon>Pseudomonadati</taxon>
        <taxon>Bacteroidota</taxon>
        <taxon>Cytophagia</taxon>
        <taxon>Cytophagales</taxon>
        <taxon>Cytophagaceae</taxon>
        <taxon>Spirosoma</taxon>
    </lineage>
</organism>
<dbReference type="PROSITE" id="PS51257">
    <property type="entry name" value="PROKAR_LIPOPROTEIN"/>
    <property type="match status" value="1"/>
</dbReference>
<dbReference type="Pfam" id="PF14684">
    <property type="entry name" value="Tricorn_C1"/>
    <property type="match status" value="1"/>
</dbReference>
<dbReference type="Gene3D" id="3.90.226.10">
    <property type="entry name" value="2-enoyl-CoA Hydratase, Chain A, domain 1"/>
    <property type="match status" value="1"/>
</dbReference>
<dbReference type="SMART" id="SM00245">
    <property type="entry name" value="TSPc"/>
    <property type="match status" value="1"/>
</dbReference>
<dbReference type="Pfam" id="PF03572">
    <property type="entry name" value="Peptidase_S41"/>
    <property type="match status" value="1"/>
</dbReference>
<dbReference type="HOGENOM" id="CLU_034080_0_0_10"/>
<dbReference type="GO" id="GO:0006508">
    <property type="term" value="P:proteolysis"/>
    <property type="evidence" value="ECO:0007669"/>
    <property type="project" value="InterPro"/>
</dbReference>
<dbReference type="GO" id="GO:0008236">
    <property type="term" value="F:serine-type peptidase activity"/>
    <property type="evidence" value="ECO:0007669"/>
    <property type="project" value="InterPro"/>
</dbReference>
<protein>
    <recommendedName>
        <fullName evidence="1">Tail specific protease domain-containing protein</fullName>
    </recommendedName>
</protein>
<dbReference type="PANTHER" id="PTHR32060:SF30">
    <property type="entry name" value="CARBOXY-TERMINAL PROCESSING PROTEASE CTPA"/>
    <property type="match status" value="1"/>
</dbReference>
<dbReference type="GO" id="GO:0004175">
    <property type="term" value="F:endopeptidase activity"/>
    <property type="evidence" value="ECO:0007669"/>
    <property type="project" value="TreeGrafter"/>
</dbReference>
<dbReference type="KEGG" id="srd:SD10_02345"/>
<dbReference type="CDD" id="cd07563">
    <property type="entry name" value="Peptidase_S41_IRBP"/>
    <property type="match status" value="1"/>
</dbReference>
<dbReference type="GO" id="GO:0007165">
    <property type="term" value="P:signal transduction"/>
    <property type="evidence" value="ECO:0007669"/>
    <property type="project" value="TreeGrafter"/>
</dbReference>
<dbReference type="PATRIC" id="fig|1379870.5.peg.524"/>
<dbReference type="AlphaFoldDB" id="A0A0E3ZRR9"/>
<evidence type="ECO:0000259" key="1">
    <source>
        <dbReference type="SMART" id="SM00245"/>
    </source>
</evidence>
<evidence type="ECO:0000313" key="3">
    <source>
        <dbReference type="Proteomes" id="UP000033054"/>
    </source>
</evidence>